<keyword evidence="14" id="KW-1185">Reference proteome</keyword>
<dbReference type="InterPro" id="IPR037682">
    <property type="entry name" value="TonB_C"/>
</dbReference>
<proteinExistence type="predicted"/>
<keyword evidence="9" id="KW-0998">Cell outer membrane</keyword>
<dbReference type="AlphaFoldDB" id="A0A3A8N2V1"/>
<feature type="signal peptide" evidence="11">
    <location>
        <begin position="1"/>
        <end position="37"/>
    </location>
</feature>
<dbReference type="Pfam" id="PF03544">
    <property type="entry name" value="TonB_C"/>
    <property type="match status" value="1"/>
</dbReference>
<keyword evidence="7" id="KW-1133">Transmembrane helix</keyword>
<keyword evidence="4" id="KW-1134">Transmembrane beta strand</keyword>
<dbReference type="NCBIfam" id="NF038079">
    <property type="entry name" value="TonB_sider_MxcH"/>
    <property type="match status" value="1"/>
</dbReference>
<dbReference type="GO" id="GO:0044718">
    <property type="term" value="P:siderophore transmembrane transport"/>
    <property type="evidence" value="ECO:0007669"/>
    <property type="project" value="TreeGrafter"/>
</dbReference>
<dbReference type="PANTHER" id="PTHR30069">
    <property type="entry name" value="TONB-DEPENDENT OUTER MEMBRANE RECEPTOR"/>
    <property type="match status" value="1"/>
</dbReference>
<feature type="domain" description="TonB C-terminal" evidence="12">
    <location>
        <begin position="59"/>
        <end position="154"/>
    </location>
</feature>
<dbReference type="InterPro" id="IPR036942">
    <property type="entry name" value="Beta-barrel_TonB_sf"/>
</dbReference>
<evidence type="ECO:0000256" key="10">
    <source>
        <dbReference type="SAM" id="MobiDB-lite"/>
    </source>
</evidence>
<feature type="compositionally biased region" description="Pro residues" evidence="10">
    <location>
        <begin position="153"/>
        <end position="167"/>
    </location>
</feature>
<organism evidence="13 14">
    <name type="scientific">Corallococcus sicarius</name>
    <dbReference type="NCBI Taxonomy" id="2316726"/>
    <lineage>
        <taxon>Bacteria</taxon>
        <taxon>Pseudomonadati</taxon>
        <taxon>Myxococcota</taxon>
        <taxon>Myxococcia</taxon>
        <taxon>Myxococcales</taxon>
        <taxon>Cystobacterineae</taxon>
        <taxon>Myxococcaceae</taxon>
        <taxon>Corallococcus</taxon>
    </lineage>
</organism>
<dbReference type="EMBL" id="RAWG01000219">
    <property type="protein sequence ID" value="RKH37849.1"/>
    <property type="molecule type" value="Genomic_DNA"/>
</dbReference>
<evidence type="ECO:0000256" key="11">
    <source>
        <dbReference type="SAM" id="SignalP"/>
    </source>
</evidence>
<sequence>MITIFIIANETKRRWRWRARARMALLAGLCVGGLAHAGAMQEPGVGEAPSADPVAQAAPVIEAPKLIQRVEATYPAEAMQARLEANVRLRLKVDAQGQVTQAEVLEPVGHGFDEAARTAALQFRFEPGKRDGVVKPFRVLYTYAFRLPEVAAPPSPVAEQPPEPPSTAPNVGGDENVIEITVVGESAAERLRQSAEAVQVVEMEQAGFETADLGKALARTEGVDVRRAGGLGSNTRISLAGLSDDQVRFFIDGIPLELAGYGPGLANVPVNLVQQMEVYQGVVPIRFSADVLGGAVQLVTDQDVDGSGGAASYELGSFDTHRLTASGHHLQESTGLLVRAHGFYDNARNDYPVDVEVANDVGKLVPARLPRFHDGYQAGGASLEVGYVNRPWAQRLLVRAFVNASDRDIQHNTSMSQVYGDVTGAEGSAGTTLRYAQTFSQGLTVDTVGGYTFRRSRFLDVSTCRYDWYGRCFFTLPTGGEMESRAVERYVNQHTGFARFNASWIPGGAHVLRLAVAPTFVVRTGEDRQLQALEQTDPLSAARNVGSLVTGLEYQYDAFEGRLQNVAFAKDYLQYTSAKKLLASNEFLDLSRTPHEVGIGDSLRLRLSPALTAKASYEWATRLPRPDELFGDGLLIEDNLELVPETSHNFNLGLGVSLLPGRFGSFRANAGGFARLADQLITLIPQGSFSLYQNVYGARSLGVVGAAGWTSPGQLLSLDGNATWQDVRNVSSEGTFGDFKGQRVPNRPSLLANASAQVKVADLLRAQDELLVTLRSRYVHEFFRAWGGVGAEETKRRIPSQLTHSVALTYVMRDTPTKLSWTLDLQNLTNARTFDFYGVQRPGRSLAAKFTLER</sequence>
<evidence type="ECO:0000256" key="4">
    <source>
        <dbReference type="ARBA" id="ARBA00022452"/>
    </source>
</evidence>
<evidence type="ECO:0000256" key="9">
    <source>
        <dbReference type="ARBA" id="ARBA00023237"/>
    </source>
</evidence>
<comment type="subcellular location">
    <subcellularLocation>
        <location evidence="2">Cell outer membrane</location>
        <topology evidence="2">Multi-pass membrane protein</topology>
    </subcellularLocation>
    <subcellularLocation>
        <location evidence="1">Membrane</location>
        <topology evidence="1">Single-pass membrane protein</topology>
    </subcellularLocation>
</comment>
<keyword evidence="5" id="KW-0812">Transmembrane</keyword>
<feature type="chain" id="PRO_5017209956" evidence="11">
    <location>
        <begin position="38"/>
        <end position="854"/>
    </location>
</feature>
<feature type="region of interest" description="Disordered" evidence="10">
    <location>
        <begin position="153"/>
        <end position="173"/>
    </location>
</feature>
<evidence type="ECO:0000256" key="8">
    <source>
        <dbReference type="ARBA" id="ARBA00023136"/>
    </source>
</evidence>
<keyword evidence="8" id="KW-0472">Membrane</keyword>
<evidence type="ECO:0000259" key="12">
    <source>
        <dbReference type="PROSITE" id="PS52015"/>
    </source>
</evidence>
<evidence type="ECO:0000256" key="5">
    <source>
        <dbReference type="ARBA" id="ARBA00022692"/>
    </source>
</evidence>
<dbReference type="SUPFAM" id="SSF74653">
    <property type="entry name" value="TolA/TonB C-terminal domain"/>
    <property type="match status" value="1"/>
</dbReference>
<dbReference type="PROSITE" id="PS52015">
    <property type="entry name" value="TONB_CTD"/>
    <property type="match status" value="1"/>
</dbReference>
<protein>
    <submittedName>
        <fullName evidence="13">TonB family protein</fullName>
    </submittedName>
</protein>
<gene>
    <name evidence="13" type="ORF">D7X12_28125</name>
</gene>
<keyword evidence="6 11" id="KW-0732">Signal</keyword>
<name>A0A3A8N2V1_9BACT</name>
<dbReference type="Pfam" id="PF07715">
    <property type="entry name" value="Plug"/>
    <property type="match status" value="1"/>
</dbReference>
<dbReference type="Gene3D" id="3.30.1150.10">
    <property type="match status" value="1"/>
</dbReference>
<dbReference type="InterPro" id="IPR006260">
    <property type="entry name" value="TonB/TolA_C"/>
</dbReference>
<dbReference type="InterPro" id="IPR012910">
    <property type="entry name" value="Plug_dom"/>
</dbReference>
<dbReference type="InterPro" id="IPR039426">
    <property type="entry name" value="TonB-dep_rcpt-like"/>
</dbReference>
<evidence type="ECO:0000313" key="14">
    <source>
        <dbReference type="Proteomes" id="UP000273405"/>
    </source>
</evidence>
<dbReference type="GO" id="GO:0009279">
    <property type="term" value="C:cell outer membrane"/>
    <property type="evidence" value="ECO:0007669"/>
    <property type="project" value="UniProtKB-SubCell"/>
</dbReference>
<dbReference type="OrthoDB" id="9812892at2"/>
<dbReference type="Gene3D" id="2.40.170.20">
    <property type="entry name" value="TonB-dependent receptor, beta-barrel domain"/>
    <property type="match status" value="1"/>
</dbReference>
<keyword evidence="3" id="KW-0813">Transport</keyword>
<evidence type="ECO:0000256" key="6">
    <source>
        <dbReference type="ARBA" id="ARBA00022729"/>
    </source>
</evidence>
<accession>A0A3A8N2V1</accession>
<dbReference type="InterPro" id="IPR037066">
    <property type="entry name" value="Plug_dom_sf"/>
</dbReference>
<evidence type="ECO:0000313" key="13">
    <source>
        <dbReference type="EMBL" id="RKH37849.1"/>
    </source>
</evidence>
<evidence type="ECO:0000256" key="2">
    <source>
        <dbReference type="ARBA" id="ARBA00004571"/>
    </source>
</evidence>
<evidence type="ECO:0000256" key="1">
    <source>
        <dbReference type="ARBA" id="ARBA00004167"/>
    </source>
</evidence>
<dbReference type="Gene3D" id="2.170.130.10">
    <property type="entry name" value="TonB-dependent receptor, plug domain"/>
    <property type="match status" value="1"/>
</dbReference>
<comment type="caution">
    <text evidence="13">The sequence shown here is derived from an EMBL/GenBank/DDBJ whole genome shotgun (WGS) entry which is preliminary data.</text>
</comment>
<dbReference type="Proteomes" id="UP000273405">
    <property type="component" value="Unassembled WGS sequence"/>
</dbReference>
<evidence type="ECO:0000256" key="3">
    <source>
        <dbReference type="ARBA" id="ARBA00022448"/>
    </source>
</evidence>
<dbReference type="NCBIfam" id="TIGR01352">
    <property type="entry name" value="tonB_Cterm"/>
    <property type="match status" value="1"/>
</dbReference>
<dbReference type="SUPFAM" id="SSF56935">
    <property type="entry name" value="Porins"/>
    <property type="match status" value="1"/>
</dbReference>
<evidence type="ECO:0000256" key="7">
    <source>
        <dbReference type="ARBA" id="ARBA00022989"/>
    </source>
</evidence>
<dbReference type="PANTHER" id="PTHR30069:SF29">
    <property type="entry name" value="HEMOGLOBIN AND HEMOGLOBIN-HAPTOGLOBIN-BINDING PROTEIN 1-RELATED"/>
    <property type="match status" value="1"/>
</dbReference>
<dbReference type="GO" id="GO:0015344">
    <property type="term" value="F:siderophore uptake transmembrane transporter activity"/>
    <property type="evidence" value="ECO:0007669"/>
    <property type="project" value="TreeGrafter"/>
</dbReference>
<reference evidence="14" key="1">
    <citation type="submission" date="2018-09" db="EMBL/GenBank/DDBJ databases">
        <authorList>
            <person name="Livingstone P.G."/>
            <person name="Whitworth D.E."/>
        </authorList>
    </citation>
    <scope>NUCLEOTIDE SEQUENCE [LARGE SCALE GENOMIC DNA]</scope>
    <source>
        <strain evidence="14">CA040B</strain>
    </source>
</reference>